<reference evidence="2 3" key="1">
    <citation type="journal article" date="2015" name="Genome Biol. Evol.">
        <title>Phylogenomic analyses indicate that early fungi evolved digesting cell walls of algal ancestors of land plants.</title>
        <authorList>
            <person name="Chang Y."/>
            <person name="Wang S."/>
            <person name="Sekimoto S."/>
            <person name="Aerts A.L."/>
            <person name="Choi C."/>
            <person name="Clum A."/>
            <person name="LaButti K.M."/>
            <person name="Lindquist E.A."/>
            <person name="Yee Ngan C."/>
            <person name="Ohm R.A."/>
            <person name="Salamov A.A."/>
            <person name="Grigoriev I.V."/>
            <person name="Spatafora J.W."/>
            <person name="Berbee M.L."/>
        </authorList>
    </citation>
    <scope>NUCLEOTIDE SEQUENCE [LARGE SCALE GENOMIC DNA]</scope>
    <source>
        <strain evidence="2 3">NRRL 28638</strain>
    </source>
</reference>
<protein>
    <submittedName>
        <fullName evidence="2">Uncharacterized protein</fullName>
    </submittedName>
</protein>
<evidence type="ECO:0000256" key="1">
    <source>
        <dbReference type="SAM" id="Phobius"/>
    </source>
</evidence>
<dbReference type="EMBL" id="KQ964450">
    <property type="protein sequence ID" value="KXN72597.1"/>
    <property type="molecule type" value="Genomic_DNA"/>
</dbReference>
<name>A0A137PC63_CONC2</name>
<dbReference type="Pfam" id="PF10164">
    <property type="entry name" value="BRI3"/>
    <property type="match status" value="1"/>
</dbReference>
<organism evidence="2 3">
    <name type="scientific">Conidiobolus coronatus (strain ATCC 28846 / CBS 209.66 / NRRL 28638)</name>
    <name type="common">Delacroixia coronata</name>
    <dbReference type="NCBI Taxonomy" id="796925"/>
    <lineage>
        <taxon>Eukaryota</taxon>
        <taxon>Fungi</taxon>
        <taxon>Fungi incertae sedis</taxon>
        <taxon>Zoopagomycota</taxon>
        <taxon>Entomophthoromycotina</taxon>
        <taxon>Entomophthoromycetes</taxon>
        <taxon>Entomophthorales</taxon>
        <taxon>Ancylistaceae</taxon>
        <taxon>Conidiobolus</taxon>
    </lineage>
</organism>
<evidence type="ECO:0000313" key="3">
    <source>
        <dbReference type="Proteomes" id="UP000070444"/>
    </source>
</evidence>
<dbReference type="AlphaFoldDB" id="A0A137PC63"/>
<accession>A0A137PC63</accession>
<dbReference type="InterPro" id="IPR019317">
    <property type="entry name" value="BRI3"/>
</dbReference>
<evidence type="ECO:0000313" key="2">
    <source>
        <dbReference type="EMBL" id="KXN72597.1"/>
    </source>
</evidence>
<dbReference type="PANTHER" id="PTHR13551">
    <property type="entry name" value="BRAIN PROTEIN I3"/>
    <property type="match status" value="1"/>
</dbReference>
<keyword evidence="1" id="KW-0812">Transmembrane</keyword>
<dbReference type="Proteomes" id="UP000070444">
    <property type="component" value="Unassembled WGS sequence"/>
</dbReference>
<keyword evidence="1" id="KW-1133">Transmembrane helix</keyword>
<sequence>MNAPQYGATSNQPQQYASVVYVNSGPCSRGGNHAFTTEFTLGGVLCALFFFPIGILCCLCLTERRCLKCGGRF</sequence>
<dbReference type="OrthoDB" id="2564984at2759"/>
<keyword evidence="1" id="KW-0472">Membrane</keyword>
<feature type="transmembrane region" description="Helical" evidence="1">
    <location>
        <begin position="39"/>
        <end position="62"/>
    </location>
</feature>
<gene>
    <name evidence="2" type="ORF">CONCODRAFT_77688</name>
</gene>
<proteinExistence type="predicted"/>
<feature type="non-terminal residue" evidence="2">
    <location>
        <position position="73"/>
    </location>
</feature>
<keyword evidence="3" id="KW-1185">Reference proteome</keyword>